<reference evidence="2 3" key="1">
    <citation type="submission" date="2019-02" db="EMBL/GenBank/DDBJ databases">
        <title>Deep-cultivation of Planctomycetes and their phenomic and genomic characterization uncovers novel biology.</title>
        <authorList>
            <person name="Wiegand S."/>
            <person name="Jogler M."/>
            <person name="Boedeker C."/>
            <person name="Pinto D."/>
            <person name="Vollmers J."/>
            <person name="Rivas-Marin E."/>
            <person name="Kohn T."/>
            <person name="Peeters S.H."/>
            <person name="Heuer A."/>
            <person name="Rast P."/>
            <person name="Oberbeckmann S."/>
            <person name="Bunk B."/>
            <person name="Jeske O."/>
            <person name="Meyerdierks A."/>
            <person name="Storesund J.E."/>
            <person name="Kallscheuer N."/>
            <person name="Luecker S."/>
            <person name="Lage O.M."/>
            <person name="Pohl T."/>
            <person name="Merkel B.J."/>
            <person name="Hornburger P."/>
            <person name="Mueller R.-W."/>
            <person name="Bruemmer F."/>
            <person name="Labrenz M."/>
            <person name="Spormann A.M."/>
            <person name="Op Den Camp H."/>
            <person name="Overmann J."/>
            <person name="Amann R."/>
            <person name="Jetten M.S.M."/>
            <person name="Mascher T."/>
            <person name="Medema M.H."/>
            <person name="Devos D.P."/>
            <person name="Kaster A.-K."/>
            <person name="Ovreas L."/>
            <person name="Rohde M."/>
            <person name="Galperin M.Y."/>
            <person name="Jogler C."/>
        </authorList>
    </citation>
    <scope>NUCLEOTIDE SEQUENCE [LARGE SCALE GENOMIC DNA]</scope>
    <source>
        <strain evidence="2 3">Pla52n</strain>
    </source>
</reference>
<keyword evidence="3" id="KW-1185">Reference proteome</keyword>
<name>A0A5C6ASJ5_9BACT</name>
<dbReference type="OrthoDB" id="9780819at2"/>
<dbReference type="AlphaFoldDB" id="A0A5C6ASJ5"/>
<dbReference type="CDD" id="cd00198">
    <property type="entry name" value="vWFA"/>
    <property type="match status" value="1"/>
</dbReference>
<evidence type="ECO:0000313" key="3">
    <source>
        <dbReference type="Proteomes" id="UP000320176"/>
    </source>
</evidence>
<dbReference type="PANTHER" id="PTHR33608">
    <property type="entry name" value="BLL2464 PROTEIN"/>
    <property type="match status" value="1"/>
</dbReference>
<protein>
    <submittedName>
        <fullName evidence="2">VWA domain containing CoxE-like protein</fullName>
    </submittedName>
</protein>
<accession>A0A5C6ASJ5</accession>
<dbReference type="InterPro" id="IPR036465">
    <property type="entry name" value="vWFA_dom_sf"/>
</dbReference>
<dbReference type="Pfam" id="PF01882">
    <property type="entry name" value="DUF58"/>
    <property type="match status" value="1"/>
</dbReference>
<gene>
    <name evidence="2" type="ORF">Pla52n_34570</name>
</gene>
<dbReference type="EMBL" id="SJPN01000004">
    <property type="protein sequence ID" value="TWU02407.1"/>
    <property type="molecule type" value="Genomic_DNA"/>
</dbReference>
<feature type="domain" description="DUF58" evidence="1">
    <location>
        <begin position="58"/>
        <end position="270"/>
    </location>
</feature>
<dbReference type="SUPFAM" id="SSF53300">
    <property type="entry name" value="vWA-like"/>
    <property type="match status" value="1"/>
</dbReference>
<evidence type="ECO:0000259" key="1">
    <source>
        <dbReference type="Pfam" id="PF01882"/>
    </source>
</evidence>
<comment type="caution">
    <text evidence="2">The sequence shown here is derived from an EMBL/GenBank/DDBJ whole genome shotgun (WGS) entry which is preliminary data.</text>
</comment>
<dbReference type="InterPro" id="IPR002881">
    <property type="entry name" value="DUF58"/>
</dbReference>
<dbReference type="Proteomes" id="UP000320176">
    <property type="component" value="Unassembled WGS sequence"/>
</dbReference>
<organism evidence="2 3">
    <name type="scientific">Stieleria varia</name>
    <dbReference type="NCBI Taxonomy" id="2528005"/>
    <lineage>
        <taxon>Bacteria</taxon>
        <taxon>Pseudomonadati</taxon>
        <taxon>Planctomycetota</taxon>
        <taxon>Planctomycetia</taxon>
        <taxon>Pirellulales</taxon>
        <taxon>Pirellulaceae</taxon>
        <taxon>Stieleria</taxon>
    </lineage>
</organism>
<dbReference type="PANTHER" id="PTHR33608:SF7">
    <property type="entry name" value="DUF58 DOMAIN-CONTAINING PROTEIN"/>
    <property type="match status" value="1"/>
</dbReference>
<dbReference type="RefSeq" id="WP_146520745.1">
    <property type="nucleotide sequence ID" value="NZ_CP151726.1"/>
</dbReference>
<sequence>MADAQNLSNPDPNSRSAIDPAALMRIKSLQLRAKLVVDGFMSGLHRSPMHGSSVEFNEYRPYSPGDDLRNLDWKLYARSDRYFIKKFEDETNRRCYLVVDQSKSMGYQSLEYTKAEYARTVAATLGYFLTLQRDAIGLLTFDEGIGEFIPARTRPGQFHQILVGLSKPVRGTGTDLNLPLQQIAALIPRRGLVILISDLLAPVDSLQQNLAALRSRGHEVVVLRTLDPAEIELHLKAPSMVVDVETNREIYLYPEVARAQYRKQFDEHHTQVQQTCDALGVQMFRLVTDEALDNALLSIVDTQNRLGKSAARGGMLAGAARMRGSK</sequence>
<evidence type="ECO:0000313" key="2">
    <source>
        <dbReference type="EMBL" id="TWU02407.1"/>
    </source>
</evidence>
<proteinExistence type="predicted"/>
<dbReference type="Gene3D" id="3.40.50.410">
    <property type="entry name" value="von Willebrand factor, type A domain"/>
    <property type="match status" value="1"/>
</dbReference>